<dbReference type="Gene3D" id="3.40.50.1820">
    <property type="entry name" value="alpha/beta hydrolase"/>
    <property type="match status" value="1"/>
</dbReference>
<name>A0A429YPL9_9HYPH</name>
<dbReference type="InterPro" id="IPR010297">
    <property type="entry name" value="DUF900_hydrolase"/>
</dbReference>
<protein>
    <submittedName>
        <fullName evidence="1">Alpha/beta hydrolase</fullName>
    </submittedName>
</protein>
<organism evidence="1 2">
    <name type="scientific">Aquibium carbonis</name>
    <dbReference type="NCBI Taxonomy" id="2495581"/>
    <lineage>
        <taxon>Bacteria</taxon>
        <taxon>Pseudomonadati</taxon>
        <taxon>Pseudomonadota</taxon>
        <taxon>Alphaproteobacteria</taxon>
        <taxon>Hyphomicrobiales</taxon>
        <taxon>Phyllobacteriaceae</taxon>
        <taxon>Aquibium</taxon>
    </lineage>
</organism>
<dbReference type="EMBL" id="RWKW01000105">
    <property type="protein sequence ID" value="RST83426.1"/>
    <property type="molecule type" value="Genomic_DNA"/>
</dbReference>
<accession>A0A429YPL9</accession>
<keyword evidence="1" id="KW-0378">Hydrolase</keyword>
<gene>
    <name evidence="1" type="ORF">EJC49_22660</name>
</gene>
<sequence>MGRGPQGPRPLRMGAWLVVDMSRTVILPTFLTRTIRMVSLWWTVPFLRAPRMFNGSSRRLGSGLLQGARAASVLLVLGLWVPPARAADPMLGVAVSEKLADDDRQGAIDLLAEAIASEADARTLRDLLLQKARIETALDRRADAAATGLLLAGLISAEEGENAPDLIPVLEAAAHDLVAAGKPSEAVDALERALAIVRASGLAAVAAQPLLDLLATIDEPALSERSEAIAAHHGEEVDRLAETGRSFGLDPAKSYSTVKIYYATDRARTDSKLPAKVYGGDRGELELGTATVSIPETHKPGNIEKPSIWTFDFREDPERHIVLLSVTPQAGEEVFAEMRAQLAETGKPEAFVFIHGFNVPFHEAAQRTAQMAYDMNFDGLPILYSWPSRSSLLSYIADTAVVNLSGRRLSHFLEDVVSKSGAERIHLIAHSMGNRALTDALELFALRHGGAQPAFDQVLFTAPDLDAGLFSEMMKTIRVTARRITLYASNKDWALAVSRRLHGDSPRAGQGGRDILHVADVDSIDMTEIGEDMLKHSYYANNPSALTDILSLFWRDAPPDQRCGMEREEGAQGAYWRYVPAECDGDALLSTLSFLRRGAITSAGDARAFMNRFIMPVTMDRDERVRLESALKKLFSGG</sequence>
<evidence type="ECO:0000313" key="1">
    <source>
        <dbReference type="EMBL" id="RST83426.1"/>
    </source>
</evidence>
<dbReference type="PANTHER" id="PTHR36513">
    <property type="entry name" value="ABC TRANSMEMBRANE TYPE-1 DOMAIN-CONTAINING PROTEIN"/>
    <property type="match status" value="1"/>
</dbReference>
<keyword evidence="2" id="KW-1185">Reference proteome</keyword>
<dbReference type="PANTHER" id="PTHR36513:SF1">
    <property type="entry name" value="TRANSMEMBRANE PROTEIN"/>
    <property type="match status" value="1"/>
</dbReference>
<dbReference type="InterPro" id="IPR029058">
    <property type="entry name" value="AB_hydrolase_fold"/>
</dbReference>
<dbReference type="GO" id="GO:0016787">
    <property type="term" value="F:hydrolase activity"/>
    <property type="evidence" value="ECO:0007669"/>
    <property type="project" value="UniProtKB-KW"/>
</dbReference>
<dbReference type="Pfam" id="PF05990">
    <property type="entry name" value="DUF900"/>
    <property type="match status" value="1"/>
</dbReference>
<dbReference type="SUPFAM" id="SSF53474">
    <property type="entry name" value="alpha/beta-Hydrolases"/>
    <property type="match status" value="1"/>
</dbReference>
<evidence type="ECO:0000313" key="2">
    <source>
        <dbReference type="Proteomes" id="UP000278398"/>
    </source>
</evidence>
<comment type="caution">
    <text evidence="1">The sequence shown here is derived from an EMBL/GenBank/DDBJ whole genome shotgun (WGS) entry which is preliminary data.</text>
</comment>
<reference evidence="1 2" key="1">
    <citation type="submission" date="2018-12" db="EMBL/GenBank/DDBJ databases">
        <title>Mesorhizobium carbonis sp. nov., isolated from coal mine water.</title>
        <authorList>
            <person name="Xin W."/>
            <person name="Xu Z."/>
            <person name="Xiang F."/>
            <person name="Zhang J."/>
            <person name="Xi L."/>
            <person name="Liu J."/>
        </authorList>
    </citation>
    <scope>NUCLEOTIDE SEQUENCE [LARGE SCALE GENOMIC DNA]</scope>
    <source>
        <strain evidence="1 2">B2.3</strain>
    </source>
</reference>
<dbReference type="OrthoDB" id="9797755at2"/>
<dbReference type="AlphaFoldDB" id="A0A429YPL9"/>
<dbReference type="Proteomes" id="UP000278398">
    <property type="component" value="Unassembled WGS sequence"/>
</dbReference>
<proteinExistence type="predicted"/>